<dbReference type="AlphaFoldDB" id="A0A2G2WFB3"/>
<dbReference type="Pfam" id="PF05498">
    <property type="entry name" value="RALF"/>
    <property type="match status" value="1"/>
</dbReference>
<dbReference type="InterPro" id="IPR008801">
    <property type="entry name" value="RALF"/>
</dbReference>
<comment type="caution">
    <text evidence="7">The sequence shown here is derived from an EMBL/GenBank/DDBJ whole genome shotgun (WGS) entry which is preliminary data.</text>
</comment>
<evidence type="ECO:0000256" key="2">
    <source>
        <dbReference type="ARBA" id="ARBA00009178"/>
    </source>
</evidence>
<gene>
    <name evidence="7" type="ORF">CQW23_17835</name>
</gene>
<dbReference type="OrthoDB" id="1613518at2759"/>
<keyword evidence="3" id="KW-0964">Secreted</keyword>
<dbReference type="GO" id="GO:0019722">
    <property type="term" value="P:calcium-mediated signaling"/>
    <property type="evidence" value="ECO:0007669"/>
    <property type="project" value="TreeGrafter"/>
</dbReference>
<evidence type="ECO:0000256" key="5">
    <source>
        <dbReference type="ARBA" id="ARBA00022729"/>
    </source>
</evidence>
<sequence length="93" mass="10483">MVTESSLSSHFNDPAINVLIRTEDGFDDLTASRIGDTLFEDEEMMMPIESARATLGNKAYSGYDALSKNKIPCDRRGESYYACTRMQKRTIFS</sequence>
<name>A0A2G2WFB3_CAPBA</name>
<dbReference type="GO" id="GO:0005179">
    <property type="term" value="F:hormone activity"/>
    <property type="evidence" value="ECO:0007669"/>
    <property type="project" value="UniProtKB-KW"/>
</dbReference>
<organism evidence="7 8">
    <name type="scientific">Capsicum baccatum</name>
    <name type="common">Peruvian pepper</name>
    <dbReference type="NCBI Taxonomy" id="33114"/>
    <lineage>
        <taxon>Eukaryota</taxon>
        <taxon>Viridiplantae</taxon>
        <taxon>Streptophyta</taxon>
        <taxon>Embryophyta</taxon>
        <taxon>Tracheophyta</taxon>
        <taxon>Spermatophyta</taxon>
        <taxon>Magnoliopsida</taxon>
        <taxon>eudicotyledons</taxon>
        <taxon>Gunneridae</taxon>
        <taxon>Pentapetalae</taxon>
        <taxon>asterids</taxon>
        <taxon>lamiids</taxon>
        <taxon>Solanales</taxon>
        <taxon>Solanaceae</taxon>
        <taxon>Solanoideae</taxon>
        <taxon>Capsiceae</taxon>
        <taxon>Capsicum</taxon>
    </lineage>
</organism>
<keyword evidence="5" id="KW-0732">Signal</keyword>
<reference evidence="8" key="2">
    <citation type="journal article" date="2017" name="J. Anim. Genet.">
        <title>Multiple reference genome sequences of hot pepper reveal the massive evolution of plant disease resistance genes by retroduplication.</title>
        <authorList>
            <person name="Kim S."/>
            <person name="Park J."/>
            <person name="Yeom S.-I."/>
            <person name="Kim Y.-M."/>
            <person name="Seo E."/>
            <person name="Kim K.-T."/>
            <person name="Kim M.-S."/>
            <person name="Lee J.M."/>
            <person name="Cheong K."/>
            <person name="Shin H.-S."/>
            <person name="Kim S.-B."/>
            <person name="Han K."/>
            <person name="Lee J."/>
            <person name="Park M."/>
            <person name="Lee H.-A."/>
            <person name="Lee H.-Y."/>
            <person name="Lee Y."/>
            <person name="Oh S."/>
            <person name="Lee J.H."/>
            <person name="Choi E."/>
            <person name="Choi E."/>
            <person name="Lee S.E."/>
            <person name="Jeon J."/>
            <person name="Kim H."/>
            <person name="Choi G."/>
            <person name="Song H."/>
            <person name="Lee J."/>
            <person name="Lee S.-C."/>
            <person name="Kwon J.-K."/>
            <person name="Lee H.-Y."/>
            <person name="Koo N."/>
            <person name="Hong Y."/>
            <person name="Kim R.W."/>
            <person name="Kang W.-H."/>
            <person name="Huh J.H."/>
            <person name="Kang B.-C."/>
            <person name="Yang T.-J."/>
            <person name="Lee Y.-H."/>
            <person name="Bennetzen J.L."/>
            <person name="Choi D."/>
        </authorList>
    </citation>
    <scope>NUCLEOTIDE SEQUENCE [LARGE SCALE GENOMIC DNA]</scope>
    <source>
        <strain evidence="8">cv. PBC81</strain>
    </source>
</reference>
<keyword evidence="6" id="KW-1015">Disulfide bond</keyword>
<evidence type="ECO:0000256" key="1">
    <source>
        <dbReference type="ARBA" id="ARBA00004613"/>
    </source>
</evidence>
<dbReference type="Proteomes" id="UP000224567">
    <property type="component" value="Unassembled WGS sequence"/>
</dbReference>
<evidence type="ECO:0000256" key="4">
    <source>
        <dbReference type="ARBA" id="ARBA00022702"/>
    </source>
</evidence>
<keyword evidence="4" id="KW-0372">Hormone</keyword>
<evidence type="ECO:0000313" key="7">
    <source>
        <dbReference type="EMBL" id="PHT43810.1"/>
    </source>
</evidence>
<accession>A0A2G2WFB3</accession>
<protein>
    <submittedName>
        <fullName evidence="7">Uncharacterized protein</fullName>
    </submittedName>
</protein>
<dbReference type="GO" id="GO:0005576">
    <property type="term" value="C:extracellular region"/>
    <property type="evidence" value="ECO:0007669"/>
    <property type="project" value="UniProtKB-SubCell"/>
</dbReference>
<dbReference type="PANTHER" id="PTHR33136">
    <property type="entry name" value="RAPID ALKALINIZATION FACTOR-LIKE"/>
    <property type="match status" value="1"/>
</dbReference>
<keyword evidence="8" id="KW-1185">Reference proteome</keyword>
<dbReference type="PANTHER" id="PTHR33136:SF89">
    <property type="entry name" value="PROTEIN RALF-LIKE 19"/>
    <property type="match status" value="1"/>
</dbReference>
<reference evidence="7 8" key="1">
    <citation type="journal article" date="2017" name="Genome Biol.">
        <title>New reference genome sequences of hot pepper reveal the massive evolution of plant disease-resistance genes by retroduplication.</title>
        <authorList>
            <person name="Kim S."/>
            <person name="Park J."/>
            <person name="Yeom S.I."/>
            <person name="Kim Y.M."/>
            <person name="Seo E."/>
            <person name="Kim K.T."/>
            <person name="Kim M.S."/>
            <person name="Lee J.M."/>
            <person name="Cheong K."/>
            <person name="Shin H.S."/>
            <person name="Kim S.B."/>
            <person name="Han K."/>
            <person name="Lee J."/>
            <person name="Park M."/>
            <person name="Lee H.A."/>
            <person name="Lee H.Y."/>
            <person name="Lee Y."/>
            <person name="Oh S."/>
            <person name="Lee J.H."/>
            <person name="Choi E."/>
            <person name="Choi E."/>
            <person name="Lee S.E."/>
            <person name="Jeon J."/>
            <person name="Kim H."/>
            <person name="Choi G."/>
            <person name="Song H."/>
            <person name="Lee J."/>
            <person name="Lee S.C."/>
            <person name="Kwon J.K."/>
            <person name="Lee H.Y."/>
            <person name="Koo N."/>
            <person name="Hong Y."/>
            <person name="Kim R.W."/>
            <person name="Kang W.H."/>
            <person name="Huh J.H."/>
            <person name="Kang B.C."/>
            <person name="Yang T.J."/>
            <person name="Lee Y.H."/>
            <person name="Bennetzen J.L."/>
            <person name="Choi D."/>
        </authorList>
    </citation>
    <scope>NUCLEOTIDE SEQUENCE [LARGE SCALE GENOMIC DNA]</scope>
    <source>
        <strain evidence="8">cv. PBC81</strain>
    </source>
</reference>
<dbReference type="STRING" id="33114.A0A2G2WFB3"/>
<comment type="similarity">
    <text evidence="2">Belongs to the plant rapid alkalinization factor (RALF) family.</text>
</comment>
<dbReference type="GO" id="GO:0009506">
    <property type="term" value="C:plasmodesma"/>
    <property type="evidence" value="ECO:0007669"/>
    <property type="project" value="TreeGrafter"/>
</dbReference>
<comment type="subcellular location">
    <subcellularLocation>
        <location evidence="1">Secreted</location>
    </subcellularLocation>
</comment>
<evidence type="ECO:0000313" key="8">
    <source>
        <dbReference type="Proteomes" id="UP000224567"/>
    </source>
</evidence>
<evidence type="ECO:0000256" key="3">
    <source>
        <dbReference type="ARBA" id="ARBA00022525"/>
    </source>
</evidence>
<proteinExistence type="inferred from homology"/>
<dbReference type="EMBL" id="MLFT02000007">
    <property type="protein sequence ID" value="PHT43810.1"/>
    <property type="molecule type" value="Genomic_DNA"/>
</dbReference>
<evidence type="ECO:0000256" key="6">
    <source>
        <dbReference type="ARBA" id="ARBA00023157"/>
    </source>
</evidence>